<sequence length="689" mass="77849">MVFTQQQALEASAVVDMKQLTGLNENVARVDIDVMLAENPDTFNLFLLALEDMQKDDTLIGWFQVAGIHGRPRAIWGSDGRAMKWETWDGAPKRFTPGYCAHGVLTFAPWHRPYLALLEQSLYRRMRAIAELYTDATVKARYLAAAQKFRLPYFDYFRPRGPGGSFRNPGTGGRAQFAYDFKLPEIFNVQQVTVLRHPDNTPKPLENPLYAYKFQKQGETRIQFKSEDLRMLQPFSDSMTLRCMSGAAKEHGAEQLRWNLNWGIQDRLSMLLKMLKDKPYKNFRAVASDELILDDFAPSASIEGTLHNTYHNLIGGGAGHMGSGDFAAFDPIFWFHHCNIDRYFALWQAANPDHPDHPGTWFPKPKPGEKTRSGKDAVYEGAKPLWPFYKERANGNQPPNKYWTPDLARDTASLGYVYDDLAKMKAMNPVPASIGDYMEQRYSFATRTPDSSVLSEAPMRKLWKDVEQAYFFKKPQDVAAILAAGKPAPVARRMAAMAAPAPEPVLLASAPAPAAPAVTNHIDPIFDRDWYVDCKVKRMAANGTFTIFFFLSPHGALPDDKPDLYPTSPYLVGRHHVFTASREGCENCREAEEEGRISVNTNVITSALLHYREDIDGNGVDSLRPEHIVPFLESHLRWRVVFKDYKRQDPRTPGLELQVGVSAKVYHDDAEPTYENYPEVVSTIIANAN</sequence>
<feature type="domain" description="Tyrosinase copper-binding" evidence="11">
    <location>
        <begin position="330"/>
        <end position="341"/>
    </location>
</feature>
<reference evidence="12" key="1">
    <citation type="journal article" date="2023" name="Mol. Phylogenet. Evol.">
        <title>Genome-scale phylogeny and comparative genomics of the fungal order Sordariales.</title>
        <authorList>
            <person name="Hensen N."/>
            <person name="Bonometti L."/>
            <person name="Westerberg I."/>
            <person name="Brannstrom I.O."/>
            <person name="Guillou S."/>
            <person name="Cros-Aarteil S."/>
            <person name="Calhoun S."/>
            <person name="Haridas S."/>
            <person name="Kuo A."/>
            <person name="Mondo S."/>
            <person name="Pangilinan J."/>
            <person name="Riley R."/>
            <person name="LaButti K."/>
            <person name="Andreopoulos B."/>
            <person name="Lipzen A."/>
            <person name="Chen C."/>
            <person name="Yan M."/>
            <person name="Daum C."/>
            <person name="Ng V."/>
            <person name="Clum A."/>
            <person name="Steindorff A."/>
            <person name="Ohm R.A."/>
            <person name="Martin F."/>
            <person name="Silar P."/>
            <person name="Natvig D.O."/>
            <person name="Lalanne C."/>
            <person name="Gautier V."/>
            <person name="Ament-Velasquez S.L."/>
            <person name="Kruys A."/>
            <person name="Hutchinson M.I."/>
            <person name="Powell A.J."/>
            <person name="Barry K."/>
            <person name="Miller A.N."/>
            <person name="Grigoriev I.V."/>
            <person name="Debuchy R."/>
            <person name="Gladieux P."/>
            <person name="Hiltunen Thoren M."/>
            <person name="Johannesson H."/>
        </authorList>
    </citation>
    <scope>NUCLEOTIDE SEQUENCE</scope>
    <source>
        <strain evidence="12">PSN243</strain>
    </source>
</reference>
<dbReference type="InterPro" id="IPR002227">
    <property type="entry name" value="Tyrosinase_Cu-bd"/>
</dbReference>
<reference evidence="12" key="2">
    <citation type="submission" date="2023-05" db="EMBL/GenBank/DDBJ databases">
        <authorList>
            <consortium name="Lawrence Berkeley National Laboratory"/>
            <person name="Steindorff A."/>
            <person name="Hensen N."/>
            <person name="Bonometti L."/>
            <person name="Westerberg I."/>
            <person name="Brannstrom I.O."/>
            <person name="Guillou S."/>
            <person name="Cros-Aarteil S."/>
            <person name="Calhoun S."/>
            <person name="Haridas S."/>
            <person name="Kuo A."/>
            <person name="Mondo S."/>
            <person name="Pangilinan J."/>
            <person name="Riley R."/>
            <person name="Labutti K."/>
            <person name="Andreopoulos B."/>
            <person name="Lipzen A."/>
            <person name="Chen C."/>
            <person name="Yanf M."/>
            <person name="Daum C."/>
            <person name="Ng V."/>
            <person name="Clum A."/>
            <person name="Ohm R."/>
            <person name="Martin F."/>
            <person name="Silar P."/>
            <person name="Natvig D."/>
            <person name="Lalanne C."/>
            <person name="Gautier V."/>
            <person name="Ament-Velasquez S.L."/>
            <person name="Kruys A."/>
            <person name="Hutchinson M.I."/>
            <person name="Powell A.J."/>
            <person name="Barry K."/>
            <person name="Miller A.N."/>
            <person name="Grigoriev I.V."/>
            <person name="Debuchy R."/>
            <person name="Gladieux P."/>
            <person name="Thoren M.H."/>
            <person name="Johannesson H."/>
        </authorList>
    </citation>
    <scope>NUCLEOTIDE SEQUENCE</scope>
    <source>
        <strain evidence="12">PSN243</strain>
    </source>
</reference>
<dbReference type="GO" id="GO:0042438">
    <property type="term" value="P:melanin biosynthetic process"/>
    <property type="evidence" value="ECO:0007669"/>
    <property type="project" value="UniProtKB-KW"/>
</dbReference>
<keyword evidence="7" id="KW-0503">Monooxygenase</keyword>
<evidence type="ECO:0000256" key="2">
    <source>
        <dbReference type="ARBA" id="ARBA00009928"/>
    </source>
</evidence>
<evidence type="ECO:0000256" key="3">
    <source>
        <dbReference type="ARBA" id="ARBA00011906"/>
    </source>
</evidence>
<dbReference type="GO" id="GO:0046872">
    <property type="term" value="F:metal ion binding"/>
    <property type="evidence" value="ECO:0007669"/>
    <property type="project" value="UniProtKB-KW"/>
</dbReference>
<evidence type="ECO:0000256" key="7">
    <source>
        <dbReference type="ARBA" id="ARBA00023033"/>
    </source>
</evidence>
<dbReference type="InterPro" id="IPR008922">
    <property type="entry name" value="Di-copper_centre_dom_sf"/>
</dbReference>
<dbReference type="InterPro" id="IPR050316">
    <property type="entry name" value="Tyrosinase/Hemocyanin"/>
</dbReference>
<dbReference type="EMBL" id="MU865930">
    <property type="protein sequence ID" value="KAK4450846.1"/>
    <property type="molecule type" value="Genomic_DNA"/>
</dbReference>
<proteinExistence type="inferred from homology"/>
<evidence type="ECO:0000259" key="11">
    <source>
        <dbReference type="PROSITE" id="PS00498"/>
    </source>
</evidence>
<accession>A0AAV9GWB4</accession>
<dbReference type="SUPFAM" id="SSF48056">
    <property type="entry name" value="Di-copper centre-containing domain"/>
    <property type="match status" value="1"/>
</dbReference>
<keyword evidence="5" id="KW-0560">Oxidoreductase</keyword>
<dbReference type="PRINTS" id="PR00092">
    <property type="entry name" value="TYROSINASE"/>
</dbReference>
<dbReference type="Gene3D" id="2.60.310.20">
    <property type="match status" value="1"/>
</dbReference>
<evidence type="ECO:0000256" key="5">
    <source>
        <dbReference type="ARBA" id="ARBA00023002"/>
    </source>
</evidence>
<comment type="catalytic activity">
    <reaction evidence="9">
        <text>2 L-dopa + O2 = 2 L-dopaquinone + 2 H2O</text>
        <dbReference type="Rhea" id="RHEA:34287"/>
        <dbReference type="ChEBI" id="CHEBI:15377"/>
        <dbReference type="ChEBI" id="CHEBI:15379"/>
        <dbReference type="ChEBI" id="CHEBI:57504"/>
        <dbReference type="ChEBI" id="CHEBI:57924"/>
        <dbReference type="EC" id="1.14.18.1"/>
    </reaction>
</comment>
<organism evidence="12 13">
    <name type="scientific">Podospora aff. communis PSN243</name>
    <dbReference type="NCBI Taxonomy" id="3040156"/>
    <lineage>
        <taxon>Eukaryota</taxon>
        <taxon>Fungi</taxon>
        <taxon>Dikarya</taxon>
        <taxon>Ascomycota</taxon>
        <taxon>Pezizomycotina</taxon>
        <taxon>Sordariomycetes</taxon>
        <taxon>Sordariomycetidae</taxon>
        <taxon>Sordariales</taxon>
        <taxon>Podosporaceae</taxon>
        <taxon>Podospora</taxon>
    </lineage>
</organism>
<gene>
    <name evidence="12" type="ORF">QBC34DRAFT_459075</name>
</gene>
<dbReference type="PANTHER" id="PTHR11474:SF76">
    <property type="entry name" value="SHKT DOMAIN-CONTAINING PROTEIN"/>
    <property type="match status" value="1"/>
</dbReference>
<protein>
    <recommendedName>
        <fullName evidence="3">tyrosinase</fullName>
        <ecNumber evidence="3">1.14.18.1</ecNumber>
    </recommendedName>
</protein>
<evidence type="ECO:0000256" key="8">
    <source>
        <dbReference type="ARBA" id="ARBA00023101"/>
    </source>
</evidence>
<evidence type="ECO:0000256" key="10">
    <source>
        <dbReference type="ARBA" id="ARBA00048881"/>
    </source>
</evidence>
<comment type="catalytic activity">
    <reaction evidence="10">
        <text>L-tyrosine + O2 = L-dopaquinone + H2O</text>
        <dbReference type="Rhea" id="RHEA:18117"/>
        <dbReference type="ChEBI" id="CHEBI:15377"/>
        <dbReference type="ChEBI" id="CHEBI:15379"/>
        <dbReference type="ChEBI" id="CHEBI:57924"/>
        <dbReference type="ChEBI" id="CHEBI:58315"/>
        <dbReference type="EC" id="1.14.18.1"/>
    </reaction>
</comment>
<dbReference type="AlphaFoldDB" id="A0AAV9GWB4"/>
<name>A0AAV9GWB4_9PEZI</name>
<evidence type="ECO:0000256" key="6">
    <source>
        <dbReference type="ARBA" id="ARBA00023008"/>
    </source>
</evidence>
<evidence type="ECO:0000256" key="1">
    <source>
        <dbReference type="ARBA" id="ARBA00001973"/>
    </source>
</evidence>
<keyword evidence="8" id="KW-0470">Melanin biosynthesis</keyword>
<comment type="similarity">
    <text evidence="2">Belongs to the tyrosinase family.</text>
</comment>
<evidence type="ECO:0000256" key="4">
    <source>
        <dbReference type="ARBA" id="ARBA00022723"/>
    </source>
</evidence>
<dbReference type="Pfam" id="PF00264">
    <property type="entry name" value="Tyrosinase"/>
    <property type="match status" value="1"/>
</dbReference>
<keyword evidence="13" id="KW-1185">Reference proteome</keyword>
<evidence type="ECO:0000313" key="13">
    <source>
        <dbReference type="Proteomes" id="UP001321760"/>
    </source>
</evidence>
<comment type="caution">
    <text evidence="12">The sequence shown here is derived from an EMBL/GenBank/DDBJ whole genome shotgun (WGS) entry which is preliminary data.</text>
</comment>
<dbReference type="Gene3D" id="1.10.1280.10">
    <property type="entry name" value="Di-copper center containing domain from catechol oxidase"/>
    <property type="match status" value="1"/>
</dbReference>
<dbReference type="InterPro" id="IPR041640">
    <property type="entry name" value="Tyrosinase_C"/>
</dbReference>
<evidence type="ECO:0000256" key="9">
    <source>
        <dbReference type="ARBA" id="ARBA00048233"/>
    </source>
</evidence>
<dbReference type="GO" id="GO:0004503">
    <property type="term" value="F:tyrosinase activity"/>
    <property type="evidence" value="ECO:0007669"/>
    <property type="project" value="UniProtKB-EC"/>
</dbReference>
<dbReference type="PANTHER" id="PTHR11474">
    <property type="entry name" value="TYROSINASE FAMILY MEMBER"/>
    <property type="match status" value="1"/>
</dbReference>
<keyword evidence="6" id="KW-0186">Copper</keyword>
<comment type="cofactor">
    <cofactor evidence="1">
        <name>Cu(2+)</name>
        <dbReference type="ChEBI" id="CHEBI:29036"/>
    </cofactor>
</comment>
<dbReference type="PROSITE" id="PS00498">
    <property type="entry name" value="TYROSINASE_2"/>
    <property type="match status" value="1"/>
</dbReference>
<dbReference type="EC" id="1.14.18.1" evidence="3"/>
<dbReference type="Pfam" id="PF18132">
    <property type="entry name" value="Tyrosinase_C"/>
    <property type="match status" value="1"/>
</dbReference>
<dbReference type="Proteomes" id="UP001321760">
    <property type="component" value="Unassembled WGS sequence"/>
</dbReference>
<keyword evidence="4" id="KW-0479">Metal-binding</keyword>
<evidence type="ECO:0000313" key="12">
    <source>
        <dbReference type="EMBL" id="KAK4450846.1"/>
    </source>
</evidence>